<evidence type="ECO:0000256" key="5">
    <source>
        <dbReference type="PROSITE-ProRule" id="PRU00560"/>
    </source>
</evidence>
<comment type="caution">
    <text evidence="7">The sequence shown here is derived from an EMBL/GenBank/DDBJ whole genome shotgun (WGS) entry which is preliminary data.</text>
</comment>
<dbReference type="Proteomes" id="UP001168823">
    <property type="component" value="Unassembled WGS sequence"/>
</dbReference>
<name>A0ABT8U9J8_9MYCO</name>
<dbReference type="EMBL" id="JAUMSQ010000005">
    <property type="protein sequence ID" value="MDO3634456.1"/>
    <property type="molecule type" value="Genomic_DNA"/>
</dbReference>
<dbReference type="PROSITE" id="PS51198">
    <property type="entry name" value="UVRD_HELICASE_ATP_BIND"/>
    <property type="match status" value="1"/>
</dbReference>
<dbReference type="Gene3D" id="3.40.50.300">
    <property type="entry name" value="P-loop containing nucleotide triphosphate hydrolases"/>
    <property type="match status" value="2"/>
</dbReference>
<keyword evidence="8" id="KW-1185">Reference proteome</keyword>
<sequence>MPDIPTLTDDQRSVAVGPLDAKVIVTAGPGTGKTYTLVSRIEHLIGDGSDIAGQEVLSLSFSRAAVGVLRRRVGALSTLGSRVRSATFDSFATRLLDTYGHASLEGIEYDRRIELATELLGNQTIDELTETRHVLVDESQDLTGVRADFVLKLLEITDCGFTVFADQAQAIYDFENESPDSRSFVDRVAAAYDGTVQAMHLTTNFRTGDPQLLSVAAVGELIRDIPAERDDVIRRFDTLTRGLAAAGAITDAAWMLSGAADTAILTRRNSEALAISDVLAAAGVEHQLRRRADDPVIGSWLSRLQHTSGATRLTLPDLEAASTLLPCTPAVTWAALSRAARPRKGVLHLGQVAEHLATRTPPDELIDSGTGGVVVSSIHRAKGLEFDTVLLVPFDIAADDDWLQEARVLYVGLTRARHDLMTLKRVDDGRWNFSKRAQRWRRVQFAGKHRYTTGVEVSGSDAFTFHPAGAISPPEPPTDVCDYLWTFVHKGDSVVLDRRSDDPSGPRYDVLHNGQWVAATTEQFGEVVAHRLDLKAPPTRIEGCRVESIATTALPASVADLLDLKTQLVPTCRIQGVGTW</sequence>
<organism evidence="7 8">
    <name type="scientific">Mycolicibacterium arseniciresistens</name>
    <dbReference type="NCBI Taxonomy" id="3062257"/>
    <lineage>
        <taxon>Bacteria</taxon>
        <taxon>Bacillati</taxon>
        <taxon>Actinomycetota</taxon>
        <taxon>Actinomycetes</taxon>
        <taxon>Mycobacteriales</taxon>
        <taxon>Mycobacteriaceae</taxon>
        <taxon>Mycolicibacterium</taxon>
    </lineage>
</organism>
<evidence type="ECO:0000256" key="1">
    <source>
        <dbReference type="ARBA" id="ARBA00022741"/>
    </source>
</evidence>
<evidence type="ECO:0000256" key="3">
    <source>
        <dbReference type="ARBA" id="ARBA00022806"/>
    </source>
</evidence>
<keyword evidence="2 5" id="KW-0378">Hydrolase</keyword>
<evidence type="ECO:0000256" key="2">
    <source>
        <dbReference type="ARBA" id="ARBA00022801"/>
    </source>
</evidence>
<feature type="domain" description="UvrD-like helicase ATP-binding" evidence="6">
    <location>
        <begin position="6"/>
        <end position="314"/>
    </location>
</feature>
<dbReference type="InterPro" id="IPR000212">
    <property type="entry name" value="DNA_helicase_UvrD/REP"/>
</dbReference>
<proteinExistence type="predicted"/>
<dbReference type="Pfam" id="PF13538">
    <property type="entry name" value="UvrD_C_2"/>
    <property type="match status" value="1"/>
</dbReference>
<gene>
    <name evidence="7" type="ORF">Q2100_01700</name>
</gene>
<reference evidence="7" key="1">
    <citation type="submission" date="2023-07" db="EMBL/GenBank/DDBJ databases">
        <title>Mycolicibacterium sp. nov., a novel bacterial species.</title>
        <authorList>
            <person name="Cao Y."/>
        </authorList>
    </citation>
    <scope>NUCLEOTIDE SEQUENCE</scope>
    <source>
        <strain evidence="7">KC 300</strain>
    </source>
</reference>
<dbReference type="Pfam" id="PF00580">
    <property type="entry name" value="UvrD-helicase"/>
    <property type="match status" value="2"/>
</dbReference>
<keyword evidence="1 5" id="KW-0547">Nucleotide-binding</keyword>
<dbReference type="SUPFAM" id="SSF52540">
    <property type="entry name" value="P-loop containing nucleoside triphosphate hydrolases"/>
    <property type="match status" value="1"/>
</dbReference>
<dbReference type="InterPro" id="IPR027785">
    <property type="entry name" value="UvrD-like_helicase_C"/>
</dbReference>
<dbReference type="RefSeq" id="WP_302912594.1">
    <property type="nucleotide sequence ID" value="NZ_JAUMSQ010000005.1"/>
</dbReference>
<dbReference type="PANTHER" id="PTHR11070">
    <property type="entry name" value="UVRD / RECB / PCRA DNA HELICASE FAMILY MEMBER"/>
    <property type="match status" value="1"/>
</dbReference>
<protein>
    <submittedName>
        <fullName evidence="7">AAA family ATPase</fullName>
    </submittedName>
</protein>
<evidence type="ECO:0000259" key="6">
    <source>
        <dbReference type="PROSITE" id="PS51198"/>
    </source>
</evidence>
<dbReference type="InterPro" id="IPR014016">
    <property type="entry name" value="UvrD-like_ATP-bd"/>
</dbReference>
<evidence type="ECO:0000313" key="8">
    <source>
        <dbReference type="Proteomes" id="UP001168823"/>
    </source>
</evidence>
<evidence type="ECO:0000256" key="4">
    <source>
        <dbReference type="ARBA" id="ARBA00022840"/>
    </source>
</evidence>
<dbReference type="InterPro" id="IPR027417">
    <property type="entry name" value="P-loop_NTPase"/>
</dbReference>
<evidence type="ECO:0000313" key="7">
    <source>
        <dbReference type="EMBL" id="MDO3634456.1"/>
    </source>
</evidence>
<feature type="binding site" evidence="5">
    <location>
        <begin position="27"/>
        <end position="34"/>
    </location>
    <ligand>
        <name>ATP</name>
        <dbReference type="ChEBI" id="CHEBI:30616"/>
    </ligand>
</feature>
<accession>A0ABT8U9J8</accession>
<keyword evidence="4 5" id="KW-0067">ATP-binding</keyword>
<keyword evidence="3 5" id="KW-0347">Helicase</keyword>